<evidence type="ECO:0000313" key="2">
    <source>
        <dbReference type="Proteomes" id="UP000479241"/>
    </source>
</evidence>
<gene>
    <name evidence="1" type="ORF">GCU60_12590</name>
</gene>
<organism evidence="1 2">
    <name type="scientific">Blastococcus saxobsidens</name>
    <dbReference type="NCBI Taxonomy" id="138336"/>
    <lineage>
        <taxon>Bacteria</taxon>
        <taxon>Bacillati</taxon>
        <taxon>Actinomycetota</taxon>
        <taxon>Actinomycetes</taxon>
        <taxon>Geodermatophilales</taxon>
        <taxon>Geodermatophilaceae</taxon>
        <taxon>Blastococcus</taxon>
    </lineage>
</organism>
<accession>A0A6L9W3D0</accession>
<dbReference type="EMBL" id="JAAGWG010000017">
    <property type="protein sequence ID" value="NEK86585.1"/>
    <property type="molecule type" value="Genomic_DNA"/>
</dbReference>
<dbReference type="RefSeq" id="WP_163205716.1">
    <property type="nucleotide sequence ID" value="NZ_JAAGWG010000017.1"/>
</dbReference>
<proteinExistence type="predicted"/>
<comment type="caution">
    <text evidence="1">The sequence shown here is derived from an EMBL/GenBank/DDBJ whole genome shotgun (WGS) entry which is preliminary data.</text>
</comment>
<reference evidence="1 2" key="1">
    <citation type="submission" date="2019-12" db="EMBL/GenBank/DDBJ databases">
        <title>the WGS of Blastococcus saxobsidens 67B17.</title>
        <authorList>
            <person name="Jiang Z."/>
        </authorList>
    </citation>
    <scope>NUCLEOTIDE SEQUENCE [LARGE SCALE GENOMIC DNA]</scope>
    <source>
        <strain evidence="1 2">67B17</strain>
    </source>
</reference>
<evidence type="ECO:0000313" key="1">
    <source>
        <dbReference type="EMBL" id="NEK86585.1"/>
    </source>
</evidence>
<dbReference type="Proteomes" id="UP000479241">
    <property type="component" value="Unassembled WGS sequence"/>
</dbReference>
<dbReference type="AlphaFoldDB" id="A0A6L9W3D0"/>
<protein>
    <submittedName>
        <fullName evidence="1">Uncharacterized protein</fullName>
    </submittedName>
</protein>
<sequence length="487" mass="52884">MTTSPGAPAWDETLAALAERCVRSALPALKAAIDAGVEPKANSNFVRIERDPDGTRVQTSNDPPPNYASLLEEDYVATTNQVPYESLDGYGDFHAYLRSVPAYFEHLSGGEILQQRSWAERFFGMKASEFIGRLVDRHIHIAGWSFDADVFADHYLLLERGLLGQSADGQMLTVDVLVPLYGLSFDSPAPDGSVRIEELGDELLAACWPGSQLERYDEQLLLGATHLWVHPQVPVTLDPVSGFADPTGLNLAGLDQLLQVGAISAVNFGIKHVLYRPNNWAEWWIAGLPAAGRWSWTHERSSTRLKDLATRSRTEPLSQDQTQRRYATLAGAPHEIQLAARRLLSAACRSDPIDAVVDACIGIEALVGDSESNEITYKLALRTSAVLAYALGADPKLFFTTVKNLYARRSKIVHGKLKANDNNTVKAFGETFSANAIGSVVLSALLGAVLDKPELIGRIANDDLVLSLISGQGRAEHAADQGGENSS</sequence>
<name>A0A6L9W3D0_9ACTN</name>